<name>A0A194AK90_9BACT</name>
<evidence type="ECO:0000313" key="12">
    <source>
        <dbReference type="Proteomes" id="UP000095200"/>
    </source>
</evidence>
<keyword evidence="7 9" id="KW-0057">Aromatic amino acid biosynthesis</keyword>
<dbReference type="SUPFAM" id="SSF51366">
    <property type="entry name" value="Ribulose-phoshate binding barrel"/>
    <property type="match status" value="1"/>
</dbReference>
<keyword evidence="12" id="KW-1185">Reference proteome</keyword>
<dbReference type="PANTHER" id="PTHR42894:SF1">
    <property type="entry name" value="N-(5'-PHOSPHORIBOSYL)ANTHRANILATE ISOMERASE"/>
    <property type="match status" value="1"/>
</dbReference>
<dbReference type="HAMAP" id="MF_00135">
    <property type="entry name" value="PRAI"/>
    <property type="match status" value="1"/>
</dbReference>
<dbReference type="PANTHER" id="PTHR42894">
    <property type="entry name" value="N-(5'-PHOSPHORIBOSYL)ANTHRANILATE ISOMERASE"/>
    <property type="match status" value="1"/>
</dbReference>
<feature type="domain" description="N-(5'phosphoribosyl) anthranilate isomerase (PRAI)" evidence="10">
    <location>
        <begin position="2"/>
        <end position="196"/>
    </location>
</feature>
<accession>A0A194AK90</accession>
<dbReference type="GO" id="GO:0004640">
    <property type="term" value="F:phosphoribosylanthranilate isomerase activity"/>
    <property type="evidence" value="ECO:0007669"/>
    <property type="project" value="UniProtKB-UniRule"/>
</dbReference>
<evidence type="ECO:0000259" key="10">
    <source>
        <dbReference type="Pfam" id="PF00697"/>
    </source>
</evidence>
<evidence type="ECO:0000256" key="3">
    <source>
        <dbReference type="ARBA" id="ARBA00012572"/>
    </source>
</evidence>
<comment type="catalytic activity">
    <reaction evidence="1 9">
        <text>N-(5-phospho-beta-D-ribosyl)anthranilate = 1-(2-carboxyphenylamino)-1-deoxy-D-ribulose 5-phosphate</text>
        <dbReference type="Rhea" id="RHEA:21540"/>
        <dbReference type="ChEBI" id="CHEBI:18277"/>
        <dbReference type="ChEBI" id="CHEBI:58613"/>
        <dbReference type="EC" id="5.3.1.24"/>
    </reaction>
</comment>
<evidence type="ECO:0000256" key="1">
    <source>
        <dbReference type="ARBA" id="ARBA00001164"/>
    </source>
</evidence>
<dbReference type="EC" id="5.3.1.24" evidence="3 9"/>
<comment type="pathway">
    <text evidence="2 9">Amino-acid biosynthesis; L-tryptophan biosynthesis; L-tryptophan from chorismate: step 3/5.</text>
</comment>
<evidence type="ECO:0000256" key="9">
    <source>
        <dbReference type="HAMAP-Rule" id="MF_00135"/>
    </source>
</evidence>
<dbReference type="CDD" id="cd00405">
    <property type="entry name" value="PRAI"/>
    <property type="match status" value="1"/>
</dbReference>
<evidence type="ECO:0000256" key="2">
    <source>
        <dbReference type="ARBA" id="ARBA00004664"/>
    </source>
</evidence>
<dbReference type="InterPro" id="IPR013785">
    <property type="entry name" value="Aldolase_TIM"/>
</dbReference>
<evidence type="ECO:0000313" key="11">
    <source>
        <dbReference type="EMBL" id="GAU09476.1"/>
    </source>
</evidence>
<dbReference type="InterPro" id="IPR011060">
    <property type="entry name" value="RibuloseP-bd_barrel"/>
</dbReference>
<sequence length="205" mass="22204">MVKVCGMTRSQDIRTCINLGVNLLGFIFHPKSPRNTNPQDVPDLSGSPVRKVGVFVNQGAEEIARIMDTAKLDLAQLHGDHTVEACRTLGASRVIKVFWPMRYEQMDDLCRDMDRFAPVCTAFLLDAGIQSGGHGTSLDFTTLQGMAPPRPWILAGGLGPANITHALQCEPDGVDLNSGVESAPGIKDAEAIKQVMRIIRPDANP</sequence>
<reference evidence="12" key="1">
    <citation type="submission" date="2016-06" db="EMBL/GenBank/DDBJ databases">
        <title>Draft genome sequence of Desulfoplanes formicivorans strain Pf12B.</title>
        <authorList>
            <person name="Watanabe M."/>
            <person name="Kojima H."/>
            <person name="Fukui M."/>
        </authorList>
    </citation>
    <scope>NUCLEOTIDE SEQUENCE [LARGE SCALE GENOMIC DNA]</scope>
    <source>
        <strain evidence="12">Pf12B</strain>
    </source>
</reference>
<dbReference type="Gene3D" id="3.20.20.70">
    <property type="entry name" value="Aldolase class I"/>
    <property type="match status" value="1"/>
</dbReference>
<dbReference type="Proteomes" id="UP000095200">
    <property type="component" value="Unassembled WGS sequence"/>
</dbReference>
<proteinExistence type="inferred from homology"/>
<comment type="caution">
    <text evidence="11">The sequence shown here is derived from an EMBL/GenBank/DDBJ whole genome shotgun (WGS) entry which is preliminary data.</text>
</comment>
<evidence type="ECO:0000256" key="5">
    <source>
        <dbReference type="ARBA" id="ARBA00022605"/>
    </source>
</evidence>
<dbReference type="AlphaFoldDB" id="A0A194AK90"/>
<dbReference type="UniPathway" id="UPA00035">
    <property type="reaction ID" value="UER00042"/>
</dbReference>
<dbReference type="InterPro" id="IPR001240">
    <property type="entry name" value="PRAI_dom"/>
</dbReference>
<dbReference type="InterPro" id="IPR044643">
    <property type="entry name" value="TrpF_fam"/>
</dbReference>
<evidence type="ECO:0000256" key="4">
    <source>
        <dbReference type="ARBA" id="ARBA00022272"/>
    </source>
</evidence>
<dbReference type="STRING" id="1592317.DPF_2202"/>
<comment type="similarity">
    <text evidence="9">Belongs to the TrpF family.</text>
</comment>
<keyword evidence="5 9" id="KW-0028">Amino-acid biosynthesis</keyword>
<evidence type="ECO:0000256" key="7">
    <source>
        <dbReference type="ARBA" id="ARBA00023141"/>
    </source>
</evidence>
<dbReference type="GO" id="GO:0000162">
    <property type="term" value="P:L-tryptophan biosynthetic process"/>
    <property type="evidence" value="ECO:0007669"/>
    <property type="project" value="UniProtKB-UniRule"/>
</dbReference>
<organism evidence="11 12">
    <name type="scientific">Desulfoplanes formicivorans</name>
    <dbReference type="NCBI Taxonomy" id="1592317"/>
    <lineage>
        <taxon>Bacteria</taxon>
        <taxon>Pseudomonadati</taxon>
        <taxon>Thermodesulfobacteriota</taxon>
        <taxon>Desulfovibrionia</taxon>
        <taxon>Desulfovibrionales</taxon>
        <taxon>Desulfoplanaceae</taxon>
        <taxon>Desulfoplanes</taxon>
    </lineage>
</organism>
<dbReference type="Pfam" id="PF00697">
    <property type="entry name" value="PRAI"/>
    <property type="match status" value="1"/>
</dbReference>
<keyword evidence="8 9" id="KW-0413">Isomerase</keyword>
<dbReference type="OrthoDB" id="9796196at2"/>
<protein>
    <recommendedName>
        <fullName evidence="4 9">N-(5'-phosphoribosyl)anthranilate isomerase</fullName>
        <shortName evidence="9">PRAI</shortName>
        <ecNumber evidence="3 9">5.3.1.24</ecNumber>
    </recommendedName>
</protein>
<evidence type="ECO:0000256" key="8">
    <source>
        <dbReference type="ARBA" id="ARBA00023235"/>
    </source>
</evidence>
<evidence type="ECO:0000256" key="6">
    <source>
        <dbReference type="ARBA" id="ARBA00022822"/>
    </source>
</evidence>
<dbReference type="EMBL" id="BDFE01000017">
    <property type="protein sequence ID" value="GAU09476.1"/>
    <property type="molecule type" value="Genomic_DNA"/>
</dbReference>
<gene>
    <name evidence="9" type="primary">trpF</name>
    <name evidence="11" type="ORF">DPF_2202</name>
</gene>
<keyword evidence="6 9" id="KW-0822">Tryptophan biosynthesis</keyword>